<reference evidence="3 4" key="1">
    <citation type="submission" date="2019-08" db="EMBL/GenBank/DDBJ databases">
        <authorList>
            <person name="Dong K."/>
        </authorList>
    </citation>
    <scope>NUCLEOTIDE SEQUENCE [LARGE SCALE GENOMIC DNA]</scope>
    <source>
        <strain evidence="3 4">M4-8</strain>
    </source>
</reference>
<keyword evidence="4" id="KW-1185">Reference proteome</keyword>
<feature type="compositionally biased region" description="Low complexity" evidence="1">
    <location>
        <begin position="56"/>
        <end position="79"/>
    </location>
</feature>
<protein>
    <submittedName>
        <fullName evidence="3">PQQ-dependent sugar dehydrogenase</fullName>
    </submittedName>
</protein>
<dbReference type="InterPro" id="IPR011042">
    <property type="entry name" value="6-blade_b-propeller_TolB-like"/>
</dbReference>
<dbReference type="OrthoDB" id="9770043at2"/>
<evidence type="ECO:0000259" key="2">
    <source>
        <dbReference type="Pfam" id="PF07995"/>
    </source>
</evidence>
<dbReference type="EMBL" id="VRSW01000003">
    <property type="protein sequence ID" value="TXK04172.1"/>
    <property type="molecule type" value="Genomic_DNA"/>
</dbReference>
<feature type="domain" description="Glucose/Sorbosone dehydrogenase" evidence="2">
    <location>
        <begin position="94"/>
        <end position="385"/>
    </location>
</feature>
<accession>A0A5C8HNA4</accession>
<dbReference type="PANTHER" id="PTHR19328">
    <property type="entry name" value="HEDGEHOG-INTERACTING PROTEIN"/>
    <property type="match status" value="1"/>
</dbReference>
<dbReference type="Gene3D" id="2.120.10.30">
    <property type="entry name" value="TolB, C-terminal domain"/>
    <property type="match status" value="1"/>
</dbReference>
<gene>
    <name evidence="3" type="ORF">FVP60_10495</name>
</gene>
<comment type="caution">
    <text evidence="3">The sequence shown here is derived from an EMBL/GenBank/DDBJ whole genome shotgun (WGS) entry which is preliminary data.</text>
</comment>
<dbReference type="SUPFAM" id="SSF50952">
    <property type="entry name" value="Soluble quinoprotein glucose dehydrogenase"/>
    <property type="match status" value="1"/>
</dbReference>
<sequence>MTGTIEPRALDVESRALGTPARTHASRRRTILLTVGVLGLLAGCTSAPAPVPSAPPSSQVPSSPATQPTALPTTQAPPAAMRPTREPTALVTDLDAPWDIAFVGETALISERDTATISEVSADGTTRVVGIVAGVVHGGEGGLLGLAAHPDESALFVYSTGENGNRVERYQLTGAAGSLSLGEVTTIIDGIPSARNHNGGRLAIGPDGHLYIATGDGSATATAQQLTSLGGKILRVTTTGAIPADNPFAGSPVYSLGHRNVQGLGWAVDGTMFASEFGQDTWDELNIITPGGNYGWPEYEGMSGATGVIDPVQVWATDDASPSGLAVVGGTIFIANLRGRVLYEVAASHPGTAVAHFDGVYGRLRDAELAPDGSLWILTNNTDGRGDPTAGDDRVLRVELTSG</sequence>
<name>A0A5C8HNA4_9MICO</name>
<evidence type="ECO:0000313" key="3">
    <source>
        <dbReference type="EMBL" id="TXK04172.1"/>
    </source>
</evidence>
<dbReference type="InterPro" id="IPR011041">
    <property type="entry name" value="Quinoprot_gluc/sorb_DH_b-prop"/>
</dbReference>
<dbReference type="RefSeq" id="WP_147826228.1">
    <property type="nucleotide sequence ID" value="NZ_BAAARG010000003.1"/>
</dbReference>
<organism evidence="3 4">
    <name type="scientific">Microbacterium mitrae</name>
    <dbReference type="NCBI Taxonomy" id="664640"/>
    <lineage>
        <taxon>Bacteria</taxon>
        <taxon>Bacillati</taxon>
        <taxon>Actinomycetota</taxon>
        <taxon>Actinomycetes</taxon>
        <taxon>Micrococcales</taxon>
        <taxon>Microbacteriaceae</taxon>
        <taxon>Microbacterium</taxon>
    </lineage>
</organism>
<dbReference type="Pfam" id="PF07995">
    <property type="entry name" value="GSDH"/>
    <property type="match status" value="1"/>
</dbReference>
<proteinExistence type="predicted"/>
<dbReference type="Proteomes" id="UP000321196">
    <property type="component" value="Unassembled WGS sequence"/>
</dbReference>
<dbReference type="AlphaFoldDB" id="A0A5C8HNA4"/>
<evidence type="ECO:0000313" key="4">
    <source>
        <dbReference type="Proteomes" id="UP000321196"/>
    </source>
</evidence>
<dbReference type="PANTHER" id="PTHR19328:SF13">
    <property type="entry name" value="HIPL1 PROTEIN"/>
    <property type="match status" value="1"/>
</dbReference>
<dbReference type="InterPro" id="IPR012938">
    <property type="entry name" value="Glc/Sorbosone_DH"/>
</dbReference>
<feature type="region of interest" description="Disordered" evidence="1">
    <location>
        <begin position="48"/>
        <end position="86"/>
    </location>
</feature>
<evidence type="ECO:0000256" key="1">
    <source>
        <dbReference type="SAM" id="MobiDB-lite"/>
    </source>
</evidence>